<dbReference type="RefSeq" id="WP_043032052.1">
    <property type="nucleotide sequence ID" value="NZ_JXSU01000007.1"/>
</dbReference>
<protein>
    <recommendedName>
        <fullName evidence="5">Acetyltransferase</fullName>
        <ecNumber evidence="5">2.3.1.-</ecNumber>
    </recommendedName>
</protein>
<evidence type="ECO:0000256" key="2">
    <source>
        <dbReference type="ARBA" id="ARBA00022679"/>
    </source>
</evidence>
<dbReference type="Proteomes" id="UP000032250">
    <property type="component" value="Unassembled WGS sequence"/>
</dbReference>
<dbReference type="InterPro" id="IPR001451">
    <property type="entry name" value="Hexapep"/>
</dbReference>
<dbReference type="SMART" id="SM01266">
    <property type="entry name" value="Mac"/>
    <property type="match status" value="1"/>
</dbReference>
<dbReference type="HOGENOM" id="CLU_051638_3_2_9"/>
<evidence type="ECO:0000256" key="4">
    <source>
        <dbReference type="ARBA" id="ARBA00023315"/>
    </source>
</evidence>
<dbReference type="GO" id="GO:0008870">
    <property type="term" value="F:galactoside O-acetyltransferase activity"/>
    <property type="evidence" value="ECO:0007669"/>
    <property type="project" value="TreeGrafter"/>
</dbReference>
<dbReference type="EC" id="2.3.1.-" evidence="5"/>
<evidence type="ECO:0000259" key="6">
    <source>
        <dbReference type="SMART" id="SM01266"/>
    </source>
</evidence>
<evidence type="ECO:0000313" key="7">
    <source>
        <dbReference type="EMBL" id="KIS24069.1"/>
    </source>
</evidence>
<dbReference type="PANTHER" id="PTHR43017:SF1">
    <property type="entry name" value="ACETYLTRANSFERASE YJL218W-RELATED"/>
    <property type="match status" value="1"/>
</dbReference>
<name>A0A0D1ALS0_CLOBO</name>
<dbReference type="SUPFAM" id="SSF51161">
    <property type="entry name" value="Trimeric LpxA-like enzymes"/>
    <property type="match status" value="1"/>
</dbReference>
<dbReference type="Pfam" id="PF12464">
    <property type="entry name" value="Mac"/>
    <property type="match status" value="1"/>
</dbReference>
<gene>
    <name evidence="7" type="ORF">N495_10915</name>
</gene>
<dbReference type="PATRIC" id="fig|1379739.3.peg.2553"/>
<dbReference type="CDD" id="cd03357">
    <property type="entry name" value="LbH_MAT_GAT"/>
    <property type="match status" value="1"/>
</dbReference>
<dbReference type="InterPro" id="IPR011004">
    <property type="entry name" value="Trimer_LpxA-like_sf"/>
</dbReference>
<dbReference type="InterPro" id="IPR024688">
    <property type="entry name" value="Mac_dom"/>
</dbReference>
<dbReference type="AlphaFoldDB" id="A0A0D1ALS0"/>
<dbReference type="PANTHER" id="PTHR43017">
    <property type="entry name" value="GALACTOSIDE O-ACETYLTRANSFERASE"/>
    <property type="match status" value="1"/>
</dbReference>
<dbReference type="PROSITE" id="PS00101">
    <property type="entry name" value="HEXAPEP_TRANSFERASES"/>
    <property type="match status" value="1"/>
</dbReference>
<evidence type="ECO:0000256" key="3">
    <source>
        <dbReference type="ARBA" id="ARBA00022737"/>
    </source>
</evidence>
<evidence type="ECO:0000256" key="5">
    <source>
        <dbReference type="RuleBase" id="RU367021"/>
    </source>
</evidence>
<accession>A0A0D1ALS0</accession>
<dbReference type="Gene3D" id="2.160.10.10">
    <property type="entry name" value="Hexapeptide repeat proteins"/>
    <property type="match status" value="1"/>
</dbReference>
<keyword evidence="3" id="KW-0677">Repeat</keyword>
<comment type="similarity">
    <text evidence="1 5">Belongs to the transferase hexapeptide repeat family.</text>
</comment>
<comment type="caution">
    <text evidence="7">The sequence shown here is derived from an EMBL/GenBank/DDBJ whole genome shotgun (WGS) entry which is preliminary data.</text>
</comment>
<dbReference type="FunFam" id="2.160.10.10:FF:000008">
    <property type="entry name" value="Maltose O-acetyltransferase"/>
    <property type="match status" value="1"/>
</dbReference>
<proteinExistence type="inferred from homology"/>
<dbReference type="EMBL" id="JXSU01000007">
    <property type="protein sequence ID" value="KIS24069.1"/>
    <property type="molecule type" value="Genomic_DNA"/>
</dbReference>
<dbReference type="OrthoDB" id="9801697at2"/>
<dbReference type="InterPro" id="IPR018357">
    <property type="entry name" value="Hexapep_transf_CS"/>
</dbReference>
<dbReference type="Pfam" id="PF00132">
    <property type="entry name" value="Hexapep"/>
    <property type="match status" value="1"/>
</dbReference>
<feature type="domain" description="Maltose/galactoside acetyltransferase" evidence="6">
    <location>
        <begin position="4"/>
        <end position="58"/>
    </location>
</feature>
<reference evidence="7 8" key="1">
    <citation type="submission" date="2014-06" db="EMBL/GenBank/DDBJ databases">
        <title>Genome characterization of distinct group I Clostridium botulinum lineages.</title>
        <authorList>
            <person name="Giordani F."/>
            <person name="Anselmo A."/>
            <person name="Fillo S."/>
            <person name="Palozzi A.M."/>
            <person name="Fortunato A."/>
            <person name="Gentile B."/>
            <person name="Ciammaruconi A."/>
            <person name="Anniballi F."/>
            <person name="De Medici D."/>
            <person name="Lista F."/>
        </authorList>
    </citation>
    <scope>NUCLEOTIDE SEQUENCE [LARGE SCALE GENOMIC DNA]</scope>
    <source>
        <strain evidence="7 8">B2 450</strain>
    </source>
</reference>
<keyword evidence="2 5" id="KW-0808">Transferase</keyword>
<keyword evidence="4 5" id="KW-0012">Acyltransferase</keyword>
<sequence>MNQKDRMLAGLPYKACLDGLPEERMANKKKIYEYNHCFPDEHEKIHKLIRDILGKAGADVHIEAPFYCDYGKNIQVGDNFFANYNCTILDVGKVIIGNNVQFAPNVSLYTAGHPIHPDSRNSGYEYGIGITIGDNVWLGGNVVVNPGVHIGNNVVIGSGSVVTKDIPDNVIAIGNPCKVIREITEEDRKYYYKNYEFDVDDYKG</sequence>
<evidence type="ECO:0000256" key="1">
    <source>
        <dbReference type="ARBA" id="ARBA00007274"/>
    </source>
</evidence>
<dbReference type="InterPro" id="IPR039369">
    <property type="entry name" value="LacA-like"/>
</dbReference>
<organism evidence="7 8">
    <name type="scientific">Clostridium botulinum B2 450</name>
    <dbReference type="NCBI Taxonomy" id="1379739"/>
    <lineage>
        <taxon>Bacteria</taxon>
        <taxon>Bacillati</taxon>
        <taxon>Bacillota</taxon>
        <taxon>Clostridia</taxon>
        <taxon>Eubacteriales</taxon>
        <taxon>Clostridiaceae</taxon>
        <taxon>Clostridium</taxon>
    </lineage>
</organism>
<evidence type="ECO:0000313" key="8">
    <source>
        <dbReference type="Proteomes" id="UP000032250"/>
    </source>
</evidence>